<dbReference type="STRING" id="4565.A0A3B6TP13"/>
<name>A0A3B6TP13_WHEAT</name>
<dbReference type="Gene3D" id="1.10.220.160">
    <property type="match status" value="1"/>
</dbReference>
<dbReference type="SUPFAM" id="SSF82199">
    <property type="entry name" value="SET domain"/>
    <property type="match status" value="1"/>
</dbReference>
<sequence>MSLVRRRLLSTAAAVAAARGPPPVRVALTDSAGRGVFATRPIATGEVLHSAQPLVTHPSRSLFHEVSAPPLAPPPPNQGFIFATNGVNCISDWSPQVCYRCLKRKAGKGDDSRGDCYFCSDACREHAEGFHGIQKKVDWSLLDDHCSSRGLKYPYMVRRLACMVISGDVGADCLDILQPAQLHQGTLIEMEEEFELLKSTFRKAGFQEELTTFLTKQWYINILARIRVNAFRIELVASSYEDLLSSAVASVTCDASVGNAVYMLPSFYNHDCDPNTHIVWLENADAKLKTLRDIDEGEELRICYIDTSMDVNARQKILTEGFGFQCRCQRCLSGD</sequence>
<reference evidence="2" key="2">
    <citation type="submission" date="2018-10" db="UniProtKB">
        <authorList>
            <consortium name="EnsemblPlants"/>
        </authorList>
    </citation>
    <scope>IDENTIFICATION</scope>
</reference>
<organism evidence="2">
    <name type="scientific">Triticum aestivum</name>
    <name type="common">Wheat</name>
    <dbReference type="NCBI Taxonomy" id="4565"/>
    <lineage>
        <taxon>Eukaryota</taxon>
        <taxon>Viridiplantae</taxon>
        <taxon>Streptophyta</taxon>
        <taxon>Embryophyta</taxon>
        <taxon>Tracheophyta</taxon>
        <taxon>Spermatophyta</taxon>
        <taxon>Magnoliopsida</taxon>
        <taxon>Liliopsida</taxon>
        <taxon>Poales</taxon>
        <taxon>Poaceae</taxon>
        <taxon>BOP clade</taxon>
        <taxon>Pooideae</taxon>
        <taxon>Triticodae</taxon>
        <taxon>Triticeae</taxon>
        <taxon>Triticinae</taxon>
        <taxon>Triticum</taxon>
    </lineage>
</organism>
<dbReference type="Proteomes" id="UP000019116">
    <property type="component" value="Chromosome 7D"/>
</dbReference>
<accession>A0A3B6TP13</accession>
<dbReference type="Gene3D" id="6.10.140.2220">
    <property type="match status" value="1"/>
</dbReference>
<evidence type="ECO:0000313" key="3">
    <source>
        <dbReference type="Proteomes" id="UP000019116"/>
    </source>
</evidence>
<dbReference type="Gramene" id="TraesCS7D02G391600.2">
    <property type="protein sequence ID" value="TraesCS7D02G391600.2"/>
    <property type="gene ID" value="TraesCS7D02G391600"/>
</dbReference>
<dbReference type="PROSITE" id="PS50280">
    <property type="entry name" value="SET"/>
    <property type="match status" value="1"/>
</dbReference>
<dbReference type="Gene3D" id="2.170.270.10">
    <property type="entry name" value="SET domain"/>
    <property type="match status" value="1"/>
</dbReference>
<dbReference type="SMART" id="SM00317">
    <property type="entry name" value="SET"/>
    <property type="match status" value="1"/>
</dbReference>
<dbReference type="InterPro" id="IPR050869">
    <property type="entry name" value="H3K4_H4K5_MeTrfase"/>
</dbReference>
<feature type="domain" description="SET" evidence="1">
    <location>
        <begin position="22"/>
        <end position="305"/>
    </location>
</feature>
<dbReference type="PANTHER" id="PTHR12197:SF298">
    <property type="entry name" value="HISTONE-LYSINE N-METHYLTRANSFERASE ATXR4"/>
    <property type="match status" value="1"/>
</dbReference>
<protein>
    <recommendedName>
        <fullName evidence="1">SET domain-containing protein</fullName>
    </recommendedName>
</protein>
<keyword evidence="3" id="KW-1185">Reference proteome</keyword>
<dbReference type="PANTHER" id="PTHR12197">
    <property type="entry name" value="HISTONE-LYSINE N-METHYLTRANSFERASE SMYD"/>
    <property type="match status" value="1"/>
</dbReference>
<dbReference type="Gramene" id="TraesCS7D03G0922900.1">
    <property type="protein sequence ID" value="TraesCS7D03G0922900.1.CDS"/>
    <property type="gene ID" value="TraesCS7D03G0922900"/>
</dbReference>
<evidence type="ECO:0000259" key="1">
    <source>
        <dbReference type="PROSITE" id="PS50280"/>
    </source>
</evidence>
<dbReference type="Pfam" id="PF00856">
    <property type="entry name" value="SET"/>
    <property type="match status" value="1"/>
</dbReference>
<dbReference type="InterPro" id="IPR046341">
    <property type="entry name" value="SET_dom_sf"/>
</dbReference>
<gene>
    <name evidence="2" type="primary">LOC123165724</name>
</gene>
<dbReference type="CDD" id="cd20071">
    <property type="entry name" value="SET_SMYD"/>
    <property type="match status" value="1"/>
</dbReference>
<dbReference type="AlphaFoldDB" id="A0A3B6TP13"/>
<dbReference type="PROSITE" id="PS51318">
    <property type="entry name" value="TAT"/>
    <property type="match status" value="1"/>
</dbReference>
<reference evidence="2" key="1">
    <citation type="submission" date="2018-08" db="EMBL/GenBank/DDBJ databases">
        <authorList>
            <person name="Rossello M."/>
        </authorList>
    </citation>
    <scope>NUCLEOTIDE SEQUENCE [LARGE SCALE GENOMIC DNA]</scope>
    <source>
        <strain evidence="2">cv. Chinese Spring</strain>
    </source>
</reference>
<dbReference type="SMR" id="A0A3B6TP13"/>
<dbReference type="EnsemblPlants" id="TraesCS7D02G391600.2">
    <property type="protein sequence ID" value="TraesCS7D02G391600.2"/>
    <property type="gene ID" value="TraesCS7D02G391600"/>
</dbReference>
<dbReference type="OrthoDB" id="438641at2759"/>
<dbReference type="GO" id="GO:0005634">
    <property type="term" value="C:nucleus"/>
    <property type="evidence" value="ECO:0000318"/>
    <property type="project" value="GO_Central"/>
</dbReference>
<dbReference type="InterPro" id="IPR001214">
    <property type="entry name" value="SET_dom"/>
</dbReference>
<proteinExistence type="predicted"/>
<dbReference type="InterPro" id="IPR006311">
    <property type="entry name" value="TAT_signal"/>
</dbReference>
<evidence type="ECO:0000313" key="2">
    <source>
        <dbReference type="EnsemblPlants" id="TraesCS7D02G391600.2"/>
    </source>
</evidence>